<evidence type="ECO:0000259" key="9">
    <source>
        <dbReference type="PROSITE" id="PS50095"/>
    </source>
</evidence>
<evidence type="ECO:0000256" key="6">
    <source>
        <dbReference type="PROSITE-ProRule" id="PRU00152"/>
    </source>
</evidence>
<dbReference type="InterPro" id="IPR043159">
    <property type="entry name" value="Lectin_gal-bd_sf"/>
</dbReference>
<evidence type="ECO:0000259" key="8">
    <source>
        <dbReference type="PROSITE" id="PS01180"/>
    </source>
</evidence>
<comment type="caution">
    <text evidence="6">Lacks conserved residue(s) required for the propagation of feature annotation.</text>
</comment>
<sequence length="927" mass="103994">MPPQDTCVPSSLTLRCPAGSVIIVTSAEYGVAQVDGSCSYTPGDCIADAMSIVNCVSDSVTCSIYATRKRLSECNDQFGSYVHIEYDCGPMSMNDPAKEYNVCLNGTEITSDHGILKSPGYPSQFQLTTTECFRTIHVPDNKIVRLWLTDLYISSAGIDCLKDHVYVVDSVQTFRHCGLKRYSYPYLCSSTILIQYLASTQSSFYRGMRMYFEIVDRSPNDNCPSGSVTPLPATTPITTTIPTDVTTAIPIYVVLGIASPIQSFQICKDQSHTLQCPNDYVVAVRTNIYGVTPSDQCEDHDASKHCVLATDPAFYCRQSCTYMYTGNRVIPSCSNKIAAYQYVEYQCIPLKTELVSPNTTCPTDGSKVPIQIDRRGRFQSYKYGTSILTKMNCTYRLKTKPGDIMHIYALDISLNDYLKDCKENKIAFIEDGETQGSDFCEERSYKLLYSTCSNEIDMRYIVTDDSMYFSDGAELYIESQARPSDWPCGKPLPTSSTPMTSSASTTSSSPMTPSTPIPIQTTHHAQNTSAVTYPMTPTSDTYRIIIIVLSAVLVAIKLVIGMKTSKFYRACRSGDIKTVEELLSTLSLDEINQFEPNGSTALHCASCYGHAEIVKQLLDKGASRSLKNKYGKTAADEAATMQIKMLFNRPFHEATARYVTETQDVEWNIVDEEISSTVWHTRKILNKHYWDVDTAFQELSKAEELQYAKGKEQIQYHLEKLRETQDAIWLLRLYTAETDFYRILNYLSADTWETYSEATLSKCSTSFIQAEGTEPSNDFECELLNKPKRIDITVETGSKFLAGTNDAISLLLRDSQGVVCTADDLNNVGDDHERNSIDKYAVCCPQDFAKTNDSLSMLIIGHKRGYYKGGGDDWFIERIEVHRKDFLLFTYRFHAWTNPRTTTIFGASKVTSSHSDNEEPSYSFIRL</sequence>
<feature type="repeat" description="ANK" evidence="4">
    <location>
        <begin position="597"/>
        <end position="629"/>
    </location>
</feature>
<dbReference type="Gene3D" id="2.60.120.290">
    <property type="entry name" value="Spermadhesin, CUB domain"/>
    <property type="match status" value="2"/>
</dbReference>
<dbReference type="InterPro" id="IPR002110">
    <property type="entry name" value="Ankyrin_rpt"/>
</dbReference>
<protein>
    <submittedName>
        <fullName evidence="10">Uncharacterized protein</fullName>
    </submittedName>
</protein>
<dbReference type="Pfam" id="PF01477">
    <property type="entry name" value="PLAT"/>
    <property type="match status" value="1"/>
</dbReference>
<dbReference type="InterPro" id="IPR036392">
    <property type="entry name" value="PLAT/LH2_dom_sf"/>
</dbReference>
<dbReference type="InterPro" id="IPR035914">
    <property type="entry name" value="Sperma_CUB_dom_sf"/>
</dbReference>
<keyword evidence="2 4" id="KW-0040">ANK repeat</keyword>
<gene>
    <name evidence="10" type="ORF">OKA104_LOCUS21842</name>
</gene>
<reference evidence="10" key="1">
    <citation type="submission" date="2021-02" db="EMBL/GenBank/DDBJ databases">
        <authorList>
            <person name="Nowell W R."/>
        </authorList>
    </citation>
    <scope>NUCLEOTIDE SEQUENCE</scope>
</reference>
<organism evidence="10 11">
    <name type="scientific">Adineta steineri</name>
    <dbReference type="NCBI Taxonomy" id="433720"/>
    <lineage>
        <taxon>Eukaryota</taxon>
        <taxon>Metazoa</taxon>
        <taxon>Spiralia</taxon>
        <taxon>Gnathifera</taxon>
        <taxon>Rotifera</taxon>
        <taxon>Eurotatoria</taxon>
        <taxon>Bdelloidea</taxon>
        <taxon>Adinetida</taxon>
        <taxon>Adinetidae</taxon>
        <taxon>Adineta</taxon>
    </lineage>
</organism>
<dbReference type="PROSITE" id="PS50088">
    <property type="entry name" value="ANK_REPEAT"/>
    <property type="match status" value="1"/>
</dbReference>
<feature type="compositionally biased region" description="Low complexity" evidence="7">
    <location>
        <begin position="493"/>
        <end position="513"/>
    </location>
</feature>
<dbReference type="SMART" id="SM00248">
    <property type="entry name" value="ANK"/>
    <property type="match status" value="2"/>
</dbReference>
<dbReference type="InterPro" id="IPR036770">
    <property type="entry name" value="Ankyrin_rpt-contain_sf"/>
</dbReference>
<evidence type="ECO:0000313" key="10">
    <source>
        <dbReference type="EMBL" id="CAF3857375.1"/>
    </source>
</evidence>
<proteinExistence type="predicted"/>
<dbReference type="CDD" id="cd22823">
    <property type="entry name" value="Gal_Rha_Lectin"/>
    <property type="match status" value="2"/>
</dbReference>
<dbReference type="EMBL" id="CAJOAY010001550">
    <property type="protein sequence ID" value="CAF3857375.1"/>
    <property type="molecule type" value="Genomic_DNA"/>
</dbReference>
<evidence type="ECO:0000256" key="1">
    <source>
        <dbReference type="ARBA" id="ARBA00022737"/>
    </source>
</evidence>
<evidence type="ECO:0000256" key="2">
    <source>
        <dbReference type="ARBA" id="ARBA00023043"/>
    </source>
</evidence>
<evidence type="ECO:0000256" key="5">
    <source>
        <dbReference type="PROSITE-ProRule" id="PRU00059"/>
    </source>
</evidence>
<evidence type="ECO:0000256" key="4">
    <source>
        <dbReference type="PROSITE-ProRule" id="PRU00023"/>
    </source>
</evidence>
<evidence type="ECO:0000256" key="7">
    <source>
        <dbReference type="SAM" id="MobiDB-lite"/>
    </source>
</evidence>
<name>A0A819EWH0_9BILA</name>
<feature type="domain" description="CUB" evidence="8">
    <location>
        <begin position="361"/>
        <end position="480"/>
    </location>
</feature>
<accession>A0A819EWH0</accession>
<dbReference type="PANTHER" id="PTHR24166">
    <property type="entry name" value="ROLLING PEBBLES, ISOFORM B"/>
    <property type="match status" value="1"/>
</dbReference>
<dbReference type="SUPFAM" id="SSF49723">
    <property type="entry name" value="Lipase/lipooxygenase domain (PLAT/LH2 domain)"/>
    <property type="match status" value="1"/>
</dbReference>
<feature type="domain" description="CUB" evidence="8">
    <location>
        <begin position="105"/>
        <end position="215"/>
    </location>
</feature>
<dbReference type="Gene3D" id="2.60.60.20">
    <property type="entry name" value="PLAT/LH2 domain"/>
    <property type="match status" value="1"/>
</dbReference>
<dbReference type="PANTHER" id="PTHR24166:SF48">
    <property type="entry name" value="PROTEIN VAPYRIN"/>
    <property type="match status" value="1"/>
</dbReference>
<dbReference type="InterPro" id="IPR000859">
    <property type="entry name" value="CUB_dom"/>
</dbReference>
<feature type="domain" description="PLAT" evidence="9">
    <location>
        <begin position="788"/>
        <end position="911"/>
    </location>
</feature>
<evidence type="ECO:0000313" key="11">
    <source>
        <dbReference type="Proteomes" id="UP000663881"/>
    </source>
</evidence>
<dbReference type="Gene3D" id="2.60.120.740">
    <property type="match status" value="1"/>
</dbReference>
<dbReference type="SUPFAM" id="SSF48403">
    <property type="entry name" value="Ankyrin repeat"/>
    <property type="match status" value="1"/>
</dbReference>
<dbReference type="Gene3D" id="1.25.40.20">
    <property type="entry name" value="Ankyrin repeat-containing domain"/>
    <property type="match status" value="1"/>
</dbReference>
<dbReference type="SUPFAM" id="SSF49854">
    <property type="entry name" value="Spermadhesin, CUB domain"/>
    <property type="match status" value="2"/>
</dbReference>
<dbReference type="Proteomes" id="UP000663881">
    <property type="component" value="Unassembled WGS sequence"/>
</dbReference>
<dbReference type="AlphaFoldDB" id="A0A819EWH0"/>
<evidence type="ECO:0000256" key="3">
    <source>
        <dbReference type="ARBA" id="ARBA00023157"/>
    </source>
</evidence>
<dbReference type="Pfam" id="PF00431">
    <property type="entry name" value="CUB"/>
    <property type="match status" value="1"/>
</dbReference>
<comment type="caution">
    <text evidence="10">The sequence shown here is derived from an EMBL/GenBank/DDBJ whole genome shotgun (WGS) entry which is preliminary data.</text>
</comment>
<dbReference type="PROSITE" id="PS50095">
    <property type="entry name" value="PLAT"/>
    <property type="match status" value="1"/>
</dbReference>
<feature type="region of interest" description="Disordered" evidence="7">
    <location>
        <begin position="484"/>
        <end position="513"/>
    </location>
</feature>
<keyword evidence="3 5" id="KW-1015">Disulfide bond</keyword>
<keyword evidence="1" id="KW-0677">Repeat</keyword>
<feature type="disulfide bond" evidence="5">
    <location>
        <begin position="160"/>
        <end position="177"/>
    </location>
</feature>
<dbReference type="InterPro" id="IPR001024">
    <property type="entry name" value="PLAT/LH2_dom"/>
</dbReference>
<dbReference type="Pfam" id="PF12796">
    <property type="entry name" value="Ank_2"/>
    <property type="match status" value="1"/>
</dbReference>
<dbReference type="PROSITE" id="PS01180">
    <property type="entry name" value="CUB"/>
    <property type="match status" value="2"/>
</dbReference>
<dbReference type="PROSITE" id="PS50297">
    <property type="entry name" value="ANK_REP_REGION"/>
    <property type="match status" value="1"/>
</dbReference>
<dbReference type="InterPro" id="IPR050889">
    <property type="entry name" value="Dendritic_Spine_Reg/Scaffold"/>
</dbReference>
<dbReference type="CDD" id="cd00041">
    <property type="entry name" value="CUB"/>
    <property type="match status" value="1"/>
</dbReference>